<name>A0A8T1WR91_9STRA</name>
<dbReference type="Proteomes" id="UP000693981">
    <property type="component" value="Unassembled WGS sequence"/>
</dbReference>
<evidence type="ECO:0000313" key="6">
    <source>
        <dbReference type="EMBL" id="KAG7394858.1"/>
    </source>
</evidence>
<evidence type="ECO:0000256" key="4">
    <source>
        <dbReference type="ARBA" id="ARBA00022729"/>
    </source>
</evidence>
<keyword evidence="4 5" id="KW-0732">Signal</keyword>
<dbReference type="EMBL" id="JAGDFL010000240">
    <property type="protein sequence ID" value="KAG7394858.1"/>
    <property type="molecule type" value="Genomic_DNA"/>
</dbReference>
<comment type="subcellular location">
    <subcellularLocation>
        <location evidence="1 5">Secreted</location>
    </subcellularLocation>
</comment>
<evidence type="ECO:0000256" key="2">
    <source>
        <dbReference type="ARBA" id="ARBA00010400"/>
    </source>
</evidence>
<accession>A0A8T1WR91</accession>
<dbReference type="Pfam" id="PF16810">
    <property type="entry name" value="RXLR"/>
    <property type="match status" value="1"/>
</dbReference>
<feature type="signal peptide" evidence="5">
    <location>
        <begin position="1"/>
        <end position="20"/>
    </location>
</feature>
<comment type="similarity">
    <text evidence="2 5">Belongs to the RxLR effector family.</text>
</comment>
<dbReference type="GO" id="GO:0005576">
    <property type="term" value="C:extracellular region"/>
    <property type="evidence" value="ECO:0007669"/>
    <property type="project" value="UniProtKB-SubCell"/>
</dbReference>
<sequence>MRLSYTFLVITATLLAGSSATPAAAATDSEVLSSEDSLLFRSIADGKAGDVERRLFRNKDVEDDEDAAELHQDGEERGKFLLSLEKGITRLQDKRLAKKLEPYLFEDMIRSGETPLKMSHTLGYATNPAKPFDRSFIKFRDYYYKKFPNKLTDDVKNLLYRKKVA</sequence>
<comment type="function">
    <text evidence="5">Effector that suppresses plant defense responses during pathogen infection.</text>
</comment>
<reference evidence="6" key="1">
    <citation type="submission" date="2021-02" db="EMBL/GenBank/DDBJ databases">
        <authorList>
            <person name="Palmer J.M."/>
        </authorList>
    </citation>
    <scope>NUCLEOTIDE SEQUENCE</scope>
    <source>
        <strain evidence="6">SCRP23</strain>
    </source>
</reference>
<protein>
    <recommendedName>
        <fullName evidence="5">RxLR effector protein</fullName>
    </recommendedName>
</protein>
<keyword evidence="3 5" id="KW-0964">Secreted</keyword>
<comment type="domain">
    <text evidence="5">The RxLR-dEER motif acts to carry the protein into the host cell cytoplasm through binding to cell surface phosphatidylinositol-3-phosphate.</text>
</comment>
<dbReference type="InterPro" id="IPR031825">
    <property type="entry name" value="RXLR"/>
</dbReference>
<gene>
    <name evidence="6" type="ORF">PHYBOEH_004594</name>
</gene>
<evidence type="ECO:0000256" key="3">
    <source>
        <dbReference type="ARBA" id="ARBA00022525"/>
    </source>
</evidence>
<evidence type="ECO:0000313" key="7">
    <source>
        <dbReference type="Proteomes" id="UP000693981"/>
    </source>
</evidence>
<keyword evidence="7" id="KW-1185">Reference proteome</keyword>
<feature type="chain" id="PRO_5041019779" description="RxLR effector protein" evidence="5">
    <location>
        <begin position="21"/>
        <end position="165"/>
    </location>
</feature>
<proteinExistence type="inferred from homology"/>
<organism evidence="6 7">
    <name type="scientific">Phytophthora boehmeriae</name>
    <dbReference type="NCBI Taxonomy" id="109152"/>
    <lineage>
        <taxon>Eukaryota</taxon>
        <taxon>Sar</taxon>
        <taxon>Stramenopiles</taxon>
        <taxon>Oomycota</taxon>
        <taxon>Peronosporomycetes</taxon>
        <taxon>Peronosporales</taxon>
        <taxon>Peronosporaceae</taxon>
        <taxon>Phytophthora</taxon>
    </lineage>
</organism>
<evidence type="ECO:0000256" key="5">
    <source>
        <dbReference type="RuleBase" id="RU367124"/>
    </source>
</evidence>
<comment type="caution">
    <text evidence="6">The sequence shown here is derived from an EMBL/GenBank/DDBJ whole genome shotgun (WGS) entry which is preliminary data.</text>
</comment>
<evidence type="ECO:0000256" key="1">
    <source>
        <dbReference type="ARBA" id="ARBA00004613"/>
    </source>
</evidence>
<dbReference type="AlphaFoldDB" id="A0A8T1WR91"/>